<feature type="compositionally biased region" description="Polar residues" evidence="1">
    <location>
        <begin position="7"/>
        <end position="26"/>
    </location>
</feature>
<sequence length="104" mass="11015">MACANVRTPSNQDSDSNTIIAGSSGSEFDLVLSSDEDGPNGAQVASTPRSRTDSPISGCGTPATDQGVGDFQWQYLVEEDDLNPVRWKINYNPQTVGGMSSSEK</sequence>
<feature type="region of interest" description="Disordered" evidence="1">
    <location>
        <begin position="1"/>
        <end position="67"/>
    </location>
</feature>
<comment type="caution">
    <text evidence="2">The sequence shown here is derived from an EMBL/GenBank/DDBJ whole genome shotgun (WGS) entry which is preliminary data.</text>
</comment>
<accession>A0AAV4BD12</accession>
<evidence type="ECO:0000313" key="3">
    <source>
        <dbReference type="Proteomes" id="UP000735302"/>
    </source>
</evidence>
<evidence type="ECO:0000313" key="2">
    <source>
        <dbReference type="EMBL" id="GFO17362.1"/>
    </source>
</evidence>
<evidence type="ECO:0000256" key="1">
    <source>
        <dbReference type="SAM" id="MobiDB-lite"/>
    </source>
</evidence>
<feature type="compositionally biased region" description="Polar residues" evidence="1">
    <location>
        <begin position="43"/>
        <end position="55"/>
    </location>
</feature>
<dbReference type="AlphaFoldDB" id="A0AAV4BD12"/>
<proteinExistence type="predicted"/>
<gene>
    <name evidence="2" type="ORF">PoB_004386700</name>
</gene>
<name>A0AAV4BD12_9GAST</name>
<protein>
    <submittedName>
        <fullName evidence="2">Uncharacterized protein</fullName>
    </submittedName>
</protein>
<dbReference type="EMBL" id="BLXT01004787">
    <property type="protein sequence ID" value="GFO17362.1"/>
    <property type="molecule type" value="Genomic_DNA"/>
</dbReference>
<reference evidence="2 3" key="1">
    <citation type="journal article" date="2021" name="Elife">
        <title>Chloroplast acquisition without the gene transfer in kleptoplastic sea slugs, Plakobranchus ocellatus.</title>
        <authorList>
            <person name="Maeda T."/>
            <person name="Takahashi S."/>
            <person name="Yoshida T."/>
            <person name="Shimamura S."/>
            <person name="Takaki Y."/>
            <person name="Nagai Y."/>
            <person name="Toyoda A."/>
            <person name="Suzuki Y."/>
            <person name="Arimoto A."/>
            <person name="Ishii H."/>
            <person name="Satoh N."/>
            <person name="Nishiyama T."/>
            <person name="Hasebe M."/>
            <person name="Maruyama T."/>
            <person name="Minagawa J."/>
            <person name="Obokata J."/>
            <person name="Shigenobu S."/>
        </authorList>
    </citation>
    <scope>NUCLEOTIDE SEQUENCE [LARGE SCALE GENOMIC DNA]</scope>
</reference>
<organism evidence="2 3">
    <name type="scientific">Plakobranchus ocellatus</name>
    <dbReference type="NCBI Taxonomy" id="259542"/>
    <lineage>
        <taxon>Eukaryota</taxon>
        <taxon>Metazoa</taxon>
        <taxon>Spiralia</taxon>
        <taxon>Lophotrochozoa</taxon>
        <taxon>Mollusca</taxon>
        <taxon>Gastropoda</taxon>
        <taxon>Heterobranchia</taxon>
        <taxon>Euthyneura</taxon>
        <taxon>Panpulmonata</taxon>
        <taxon>Sacoglossa</taxon>
        <taxon>Placobranchoidea</taxon>
        <taxon>Plakobranchidae</taxon>
        <taxon>Plakobranchus</taxon>
    </lineage>
</organism>
<keyword evidence="3" id="KW-1185">Reference proteome</keyword>
<dbReference type="Proteomes" id="UP000735302">
    <property type="component" value="Unassembled WGS sequence"/>
</dbReference>